<dbReference type="OrthoDB" id="9990035at2759"/>
<dbReference type="SMART" id="SM00186">
    <property type="entry name" value="FBG"/>
    <property type="match status" value="1"/>
</dbReference>
<accession>A0A2G9RY69</accession>
<dbReference type="Gene3D" id="3.90.215.10">
    <property type="entry name" value="Gamma Fibrinogen, chain A, domain 1"/>
    <property type="match status" value="1"/>
</dbReference>
<dbReference type="GO" id="GO:0005615">
    <property type="term" value="C:extracellular space"/>
    <property type="evidence" value="ECO:0007669"/>
    <property type="project" value="TreeGrafter"/>
</dbReference>
<dbReference type="PROSITE" id="PS51406">
    <property type="entry name" value="FIBRINOGEN_C_2"/>
    <property type="match status" value="1"/>
</dbReference>
<dbReference type="InterPro" id="IPR002181">
    <property type="entry name" value="Fibrinogen_a/b/g_C_dom"/>
</dbReference>
<dbReference type="InterPro" id="IPR014716">
    <property type="entry name" value="Fibrinogen_a/b/g_C_1"/>
</dbReference>
<dbReference type="Pfam" id="PF00147">
    <property type="entry name" value="Fibrinogen_C"/>
    <property type="match status" value="1"/>
</dbReference>
<dbReference type="Proteomes" id="UP000228934">
    <property type="component" value="Unassembled WGS sequence"/>
</dbReference>
<organism evidence="2 3">
    <name type="scientific">Aquarana catesbeiana</name>
    <name type="common">American bullfrog</name>
    <name type="synonym">Rana catesbeiana</name>
    <dbReference type="NCBI Taxonomy" id="8400"/>
    <lineage>
        <taxon>Eukaryota</taxon>
        <taxon>Metazoa</taxon>
        <taxon>Chordata</taxon>
        <taxon>Craniata</taxon>
        <taxon>Vertebrata</taxon>
        <taxon>Euteleostomi</taxon>
        <taxon>Amphibia</taxon>
        <taxon>Batrachia</taxon>
        <taxon>Anura</taxon>
        <taxon>Neobatrachia</taxon>
        <taxon>Ranoidea</taxon>
        <taxon>Ranidae</taxon>
        <taxon>Aquarana</taxon>
    </lineage>
</organism>
<keyword evidence="3" id="KW-1185">Reference proteome</keyword>
<sequence>MYLLTIIIRVIACGFSTSGLQNTYLLTLKRSYRLRIDLKDWDNVTRHVTYENFSLSRLAINPEEDGYKLHIEGFTEGDPTKPAGNSMGGHVGMNFSTYDNDRDIHTINCAQRYHGGFWYSKCHGANLNGKYQNGTTEEYATGVVWNTAKGYHYSFKETMMKIAPSVPEA</sequence>
<gene>
    <name evidence="2" type="ORF">AB205_0049120</name>
</gene>
<dbReference type="EMBL" id="KV929399">
    <property type="protein sequence ID" value="PIO32827.1"/>
    <property type="molecule type" value="Genomic_DNA"/>
</dbReference>
<proteinExistence type="predicted"/>
<reference evidence="3" key="1">
    <citation type="journal article" date="2017" name="Nat. Commun.">
        <title>The North American bullfrog draft genome provides insight into hormonal regulation of long noncoding RNA.</title>
        <authorList>
            <person name="Hammond S.A."/>
            <person name="Warren R.L."/>
            <person name="Vandervalk B.P."/>
            <person name="Kucuk E."/>
            <person name="Khan H."/>
            <person name="Gibb E.A."/>
            <person name="Pandoh P."/>
            <person name="Kirk H."/>
            <person name="Zhao Y."/>
            <person name="Jones M."/>
            <person name="Mungall A.J."/>
            <person name="Coope R."/>
            <person name="Pleasance S."/>
            <person name="Moore R.A."/>
            <person name="Holt R.A."/>
            <person name="Round J.M."/>
            <person name="Ohora S."/>
            <person name="Walle B.V."/>
            <person name="Veldhoen N."/>
            <person name="Helbing C.C."/>
            <person name="Birol I."/>
        </authorList>
    </citation>
    <scope>NUCLEOTIDE SEQUENCE [LARGE SCALE GENOMIC DNA]</scope>
</reference>
<feature type="domain" description="Fibrinogen C-terminal" evidence="1">
    <location>
        <begin position="19"/>
        <end position="166"/>
    </location>
</feature>
<dbReference type="GO" id="GO:0048251">
    <property type="term" value="P:elastic fiber assembly"/>
    <property type="evidence" value="ECO:0007669"/>
    <property type="project" value="TreeGrafter"/>
</dbReference>
<dbReference type="PANTHER" id="PTHR19143">
    <property type="entry name" value="FIBRINOGEN/TENASCIN/ANGIOPOEITIN"/>
    <property type="match status" value="1"/>
</dbReference>
<evidence type="ECO:0000313" key="2">
    <source>
        <dbReference type="EMBL" id="PIO32827.1"/>
    </source>
</evidence>
<name>A0A2G9RY69_AQUCT</name>
<dbReference type="InterPro" id="IPR036056">
    <property type="entry name" value="Fibrinogen-like_C"/>
</dbReference>
<dbReference type="SUPFAM" id="SSF56496">
    <property type="entry name" value="Fibrinogen C-terminal domain-like"/>
    <property type="match status" value="1"/>
</dbReference>
<dbReference type="AlphaFoldDB" id="A0A2G9RY69"/>
<dbReference type="InterPro" id="IPR050373">
    <property type="entry name" value="Fibrinogen_C-term_domain"/>
</dbReference>
<protein>
    <recommendedName>
        <fullName evidence="1">Fibrinogen C-terminal domain-containing protein</fullName>
    </recommendedName>
</protein>
<evidence type="ECO:0000259" key="1">
    <source>
        <dbReference type="PROSITE" id="PS51406"/>
    </source>
</evidence>
<dbReference type="PANTHER" id="PTHR19143:SF225">
    <property type="entry name" value="MICROFIBRIL-ASSOCIATED GLYCOPROTEIN 4"/>
    <property type="match status" value="1"/>
</dbReference>
<evidence type="ECO:0000313" key="3">
    <source>
        <dbReference type="Proteomes" id="UP000228934"/>
    </source>
</evidence>